<evidence type="ECO:0000256" key="1">
    <source>
        <dbReference type="SAM" id="MobiDB-lite"/>
    </source>
</evidence>
<reference evidence="2" key="1">
    <citation type="submission" date="2024-06" db="EMBL/GenBank/DDBJ databases">
        <authorList>
            <person name="Liu X."/>
            <person name="Lenzi L."/>
            <person name="Haldenby T S."/>
            <person name="Uol C."/>
        </authorList>
    </citation>
    <scope>NUCLEOTIDE SEQUENCE</scope>
</reference>
<evidence type="ECO:0000313" key="2">
    <source>
        <dbReference type="EMBL" id="CAL5129660.1"/>
    </source>
</evidence>
<accession>A0AAV2SZL1</accession>
<protein>
    <recommendedName>
        <fullName evidence="4">DUF4806 domain-containing protein</fullName>
    </recommendedName>
</protein>
<dbReference type="EMBL" id="CAXLJL010000002">
    <property type="protein sequence ID" value="CAL5129660.1"/>
    <property type="molecule type" value="Genomic_DNA"/>
</dbReference>
<gene>
    <name evidence="2" type="ORF">CDAUBV1_LOCUS681</name>
</gene>
<evidence type="ECO:0008006" key="4">
    <source>
        <dbReference type="Google" id="ProtNLM"/>
    </source>
</evidence>
<feature type="region of interest" description="Disordered" evidence="1">
    <location>
        <begin position="28"/>
        <end position="48"/>
    </location>
</feature>
<proteinExistence type="predicted"/>
<feature type="compositionally biased region" description="Basic and acidic residues" evidence="1">
    <location>
        <begin position="28"/>
        <end position="39"/>
    </location>
</feature>
<dbReference type="AlphaFoldDB" id="A0AAV2SZL1"/>
<organism evidence="2 3">
    <name type="scientific">Calicophoron daubneyi</name>
    <name type="common">Rumen fluke</name>
    <name type="synonym">Paramphistomum daubneyi</name>
    <dbReference type="NCBI Taxonomy" id="300641"/>
    <lineage>
        <taxon>Eukaryota</taxon>
        <taxon>Metazoa</taxon>
        <taxon>Spiralia</taxon>
        <taxon>Lophotrochozoa</taxon>
        <taxon>Platyhelminthes</taxon>
        <taxon>Trematoda</taxon>
        <taxon>Digenea</taxon>
        <taxon>Plagiorchiida</taxon>
        <taxon>Pronocephalata</taxon>
        <taxon>Paramphistomoidea</taxon>
        <taxon>Paramphistomidae</taxon>
        <taxon>Calicophoron</taxon>
    </lineage>
</organism>
<name>A0AAV2SZL1_CALDB</name>
<evidence type="ECO:0000313" key="3">
    <source>
        <dbReference type="Proteomes" id="UP001497525"/>
    </source>
</evidence>
<comment type="caution">
    <text evidence="2">The sequence shown here is derived from an EMBL/GenBank/DDBJ whole genome shotgun (WGS) entry which is preliminary data.</text>
</comment>
<sequence>MPRISYPYKPPSKAAIRMRVHRLLKRLDKQQQQSERLRSEGGASTSYSVRALPRPAEQVVTEGAIDDDDQSVPNTDRPQAEISEGWVDDTQFFRRWVSKYGISQAALAALLCHFRTTHRSLPVDPRTLMTTPGAADLRVISPAMDTQNLYYIVATIPESGNDIVLLSSTWVIDECSDQDLRTTQMPSVRSHKFYEAVKKHTPCQPGDKKYTFKEIDRTISFSYARELELRYFIESTPISDGIVHMGLPPNREIRRGVLSEEDENTVQKQPNCPAHVKCEPPEADTCNILIQAPCSNNSHPILSTSEDSSAFHLMEIKNMFNEVLSQVKRTAALVAHVSERCKNIEQLLETMCAENNKAEVSKSICANVPAHTMEQVIALDTQLQEEEVYRQLSDQFLGIPGGDLRTLVRNILTRLISPAISEEIHCTGKNRPFTFKNSRLHGFLLDQVSRRSEFATVDPKTVGYEARLWFKLRREQKKGKTQEAMMLPVGKEEDDLLSEEWEESAGSNAELRYAYP</sequence>
<dbReference type="Proteomes" id="UP001497525">
    <property type="component" value="Unassembled WGS sequence"/>
</dbReference>